<feature type="region of interest" description="Disordered" evidence="1">
    <location>
        <begin position="138"/>
        <end position="164"/>
    </location>
</feature>
<proteinExistence type="predicted"/>
<evidence type="ECO:0000313" key="3">
    <source>
        <dbReference type="Proteomes" id="UP001479436"/>
    </source>
</evidence>
<dbReference type="Proteomes" id="UP001479436">
    <property type="component" value="Unassembled WGS sequence"/>
</dbReference>
<sequence length="229" mass="24921">MLYHLSIPSALLMASLAYGNHMQFAHHGSGSSMAKATVSGTNIDPMFSTVEGYLIPSFMLDEEMEITPEEAQLRRLKMRKLFKRLPTSWVKKIKAKKFTSVTTKEVKIGEKLSEDLPFTDTTTVDDASDIAPDDEEIITDAFPSKKSGGKKKGGKKSGGKPKVEKCSEGRLATLADVKAALVGDCADFQGKKVLRNKSAHNCKGKLYQCNGRCGRPSNFPGVETGVCIV</sequence>
<organism evidence="2 3">
    <name type="scientific">Basidiobolus ranarum</name>
    <dbReference type="NCBI Taxonomy" id="34480"/>
    <lineage>
        <taxon>Eukaryota</taxon>
        <taxon>Fungi</taxon>
        <taxon>Fungi incertae sedis</taxon>
        <taxon>Zoopagomycota</taxon>
        <taxon>Entomophthoromycotina</taxon>
        <taxon>Basidiobolomycetes</taxon>
        <taxon>Basidiobolales</taxon>
        <taxon>Basidiobolaceae</taxon>
        <taxon>Basidiobolus</taxon>
    </lineage>
</organism>
<keyword evidence="3" id="KW-1185">Reference proteome</keyword>
<feature type="compositionally biased region" description="Basic residues" evidence="1">
    <location>
        <begin position="147"/>
        <end position="159"/>
    </location>
</feature>
<name>A0ABR2WDD4_9FUNG</name>
<comment type="caution">
    <text evidence="2">The sequence shown here is derived from an EMBL/GenBank/DDBJ whole genome shotgun (WGS) entry which is preliminary data.</text>
</comment>
<dbReference type="EMBL" id="JASJQH010003789">
    <property type="protein sequence ID" value="KAK9759502.1"/>
    <property type="molecule type" value="Genomic_DNA"/>
</dbReference>
<gene>
    <name evidence="2" type="ORF">K7432_017454</name>
</gene>
<evidence type="ECO:0000256" key="1">
    <source>
        <dbReference type="SAM" id="MobiDB-lite"/>
    </source>
</evidence>
<reference evidence="2 3" key="1">
    <citation type="submission" date="2023-04" db="EMBL/GenBank/DDBJ databases">
        <title>Genome of Basidiobolus ranarum AG-B5.</title>
        <authorList>
            <person name="Stajich J.E."/>
            <person name="Carter-House D."/>
            <person name="Gryganskyi A."/>
        </authorList>
    </citation>
    <scope>NUCLEOTIDE SEQUENCE [LARGE SCALE GENOMIC DNA]</scope>
    <source>
        <strain evidence="2 3">AG-B5</strain>
    </source>
</reference>
<accession>A0ABR2WDD4</accession>
<evidence type="ECO:0000313" key="2">
    <source>
        <dbReference type="EMBL" id="KAK9759502.1"/>
    </source>
</evidence>
<protein>
    <submittedName>
        <fullName evidence="2">Uncharacterized protein</fullName>
    </submittedName>
</protein>